<dbReference type="EMBL" id="JH711588">
    <property type="protein sequence ID" value="EIW75570.1"/>
    <property type="molecule type" value="Genomic_DNA"/>
</dbReference>
<feature type="non-terminal residue" evidence="2">
    <location>
        <position position="1"/>
    </location>
</feature>
<evidence type="ECO:0000313" key="3">
    <source>
        <dbReference type="Proteomes" id="UP000053558"/>
    </source>
</evidence>
<sequence length="290" mass="33118">REEHFKRHGSRWSEFMRLPYFNLVRQSVIDPMHNLLLGVVKTQWHDRWIKTSAIRAPTQAGNGRELGVIHRFLESFETPSWAGKLPARVGEPAGGSLTADEYKFAMLTAWPLIVSGIPTIWDRFIDDANKDQEKAVDEYPGRYAAWQAEWNSWRERNPLAPITGKHKKKDKDPEPVAPKPPKVRMQAGEPENLLRLATALKIYCASSVSLYGASALKPNFHWAVHLTEQIQDFGPVYNFWAFLSERLNKVLKNSNVNNWKGGQIEISMLREFSRASRLNALVSTCVIVLN</sequence>
<keyword evidence="3" id="KW-1185">Reference proteome</keyword>
<evidence type="ECO:0000256" key="1">
    <source>
        <dbReference type="SAM" id="MobiDB-lite"/>
    </source>
</evidence>
<dbReference type="Proteomes" id="UP000053558">
    <property type="component" value="Unassembled WGS sequence"/>
</dbReference>
<protein>
    <submittedName>
        <fullName evidence="2">Uncharacterized protein</fullName>
    </submittedName>
</protein>
<dbReference type="PANTHER" id="PTHR46579">
    <property type="entry name" value="F5/8 TYPE C DOMAIN-CONTAINING PROTEIN-RELATED"/>
    <property type="match status" value="1"/>
</dbReference>
<organism evidence="2 3">
    <name type="scientific">Coniophora puteana (strain RWD-64-598)</name>
    <name type="common">Brown rot fungus</name>
    <dbReference type="NCBI Taxonomy" id="741705"/>
    <lineage>
        <taxon>Eukaryota</taxon>
        <taxon>Fungi</taxon>
        <taxon>Dikarya</taxon>
        <taxon>Basidiomycota</taxon>
        <taxon>Agaricomycotina</taxon>
        <taxon>Agaricomycetes</taxon>
        <taxon>Agaricomycetidae</taxon>
        <taxon>Boletales</taxon>
        <taxon>Coniophorineae</taxon>
        <taxon>Coniophoraceae</taxon>
        <taxon>Coniophora</taxon>
    </lineage>
</organism>
<dbReference type="OrthoDB" id="3239894at2759"/>
<comment type="caution">
    <text evidence="2">The sequence shown here is derived from an EMBL/GenBank/DDBJ whole genome shotgun (WGS) entry which is preliminary data.</text>
</comment>
<reference evidence="3" key="1">
    <citation type="journal article" date="2012" name="Science">
        <title>The Paleozoic origin of enzymatic lignin decomposition reconstructed from 31 fungal genomes.</title>
        <authorList>
            <person name="Floudas D."/>
            <person name="Binder M."/>
            <person name="Riley R."/>
            <person name="Barry K."/>
            <person name="Blanchette R.A."/>
            <person name="Henrissat B."/>
            <person name="Martinez A.T."/>
            <person name="Otillar R."/>
            <person name="Spatafora J.W."/>
            <person name="Yadav J.S."/>
            <person name="Aerts A."/>
            <person name="Benoit I."/>
            <person name="Boyd A."/>
            <person name="Carlson A."/>
            <person name="Copeland A."/>
            <person name="Coutinho P.M."/>
            <person name="de Vries R.P."/>
            <person name="Ferreira P."/>
            <person name="Findley K."/>
            <person name="Foster B."/>
            <person name="Gaskell J."/>
            <person name="Glotzer D."/>
            <person name="Gorecki P."/>
            <person name="Heitman J."/>
            <person name="Hesse C."/>
            <person name="Hori C."/>
            <person name="Igarashi K."/>
            <person name="Jurgens J.A."/>
            <person name="Kallen N."/>
            <person name="Kersten P."/>
            <person name="Kohler A."/>
            <person name="Kuees U."/>
            <person name="Kumar T.K.A."/>
            <person name="Kuo A."/>
            <person name="LaButti K."/>
            <person name="Larrondo L.F."/>
            <person name="Lindquist E."/>
            <person name="Ling A."/>
            <person name="Lombard V."/>
            <person name="Lucas S."/>
            <person name="Lundell T."/>
            <person name="Martin R."/>
            <person name="McLaughlin D.J."/>
            <person name="Morgenstern I."/>
            <person name="Morin E."/>
            <person name="Murat C."/>
            <person name="Nagy L.G."/>
            <person name="Nolan M."/>
            <person name="Ohm R.A."/>
            <person name="Patyshakuliyeva A."/>
            <person name="Rokas A."/>
            <person name="Ruiz-Duenas F.J."/>
            <person name="Sabat G."/>
            <person name="Salamov A."/>
            <person name="Samejima M."/>
            <person name="Schmutz J."/>
            <person name="Slot J.C."/>
            <person name="St John F."/>
            <person name="Stenlid J."/>
            <person name="Sun H."/>
            <person name="Sun S."/>
            <person name="Syed K."/>
            <person name="Tsang A."/>
            <person name="Wiebenga A."/>
            <person name="Young D."/>
            <person name="Pisabarro A."/>
            <person name="Eastwood D.C."/>
            <person name="Martin F."/>
            <person name="Cullen D."/>
            <person name="Grigoriev I.V."/>
            <person name="Hibbett D.S."/>
        </authorList>
    </citation>
    <scope>NUCLEOTIDE SEQUENCE [LARGE SCALE GENOMIC DNA]</scope>
    <source>
        <strain evidence="3">RWD-64-598 SS2</strain>
    </source>
</reference>
<dbReference type="RefSeq" id="XP_007774081.1">
    <property type="nucleotide sequence ID" value="XM_007775891.1"/>
</dbReference>
<feature type="region of interest" description="Disordered" evidence="1">
    <location>
        <begin position="160"/>
        <end position="184"/>
    </location>
</feature>
<dbReference type="KEGG" id="cput:CONPUDRAFT_65494"/>
<dbReference type="PANTHER" id="PTHR46579:SF1">
    <property type="entry name" value="F5_8 TYPE C DOMAIN-CONTAINING PROTEIN"/>
    <property type="match status" value="1"/>
</dbReference>
<dbReference type="AlphaFoldDB" id="A0A5M3M9U9"/>
<dbReference type="GeneID" id="19208424"/>
<accession>A0A5M3M9U9</accession>
<gene>
    <name evidence="2" type="ORF">CONPUDRAFT_65494</name>
</gene>
<dbReference type="OMA" id="TCELNDI"/>
<proteinExistence type="predicted"/>
<name>A0A5M3M9U9_CONPW</name>
<evidence type="ECO:0000313" key="2">
    <source>
        <dbReference type="EMBL" id="EIW75570.1"/>
    </source>
</evidence>